<accession>A0AAP5I582</accession>
<gene>
    <name evidence="1" type="ORF">G7B40_011915</name>
</gene>
<name>A0AAP5I582_9CYAN</name>
<keyword evidence="2" id="KW-1185">Reference proteome</keyword>
<organism evidence="1 2">
    <name type="scientific">Aetokthonos hydrillicola Thurmond2011</name>
    <dbReference type="NCBI Taxonomy" id="2712845"/>
    <lineage>
        <taxon>Bacteria</taxon>
        <taxon>Bacillati</taxon>
        <taxon>Cyanobacteriota</taxon>
        <taxon>Cyanophyceae</taxon>
        <taxon>Nostocales</taxon>
        <taxon>Hapalosiphonaceae</taxon>
        <taxon>Aetokthonos</taxon>
    </lineage>
</organism>
<dbReference type="AlphaFoldDB" id="A0AAP5I582"/>
<evidence type="ECO:0000313" key="1">
    <source>
        <dbReference type="EMBL" id="MDR9895268.1"/>
    </source>
</evidence>
<dbReference type="RefSeq" id="WP_243902323.1">
    <property type="nucleotide sequence ID" value="NZ_CAWQFN010000815.1"/>
</dbReference>
<reference evidence="2" key="1">
    <citation type="journal article" date="2021" name="Science">
        <title>Hunting the eagle killer: A cyanobacterial neurotoxin causes vacuolar myelinopathy.</title>
        <authorList>
            <person name="Breinlinger S."/>
            <person name="Phillips T.J."/>
            <person name="Haram B.N."/>
            <person name="Mares J."/>
            <person name="Martinez Yerena J.A."/>
            <person name="Hrouzek P."/>
            <person name="Sobotka R."/>
            <person name="Henderson W.M."/>
            <person name="Schmieder P."/>
            <person name="Williams S.M."/>
            <person name="Lauderdale J.D."/>
            <person name="Wilde H.D."/>
            <person name="Gerrin W."/>
            <person name="Kust A."/>
            <person name="Washington J.W."/>
            <person name="Wagner C."/>
            <person name="Geier B."/>
            <person name="Liebeke M."/>
            <person name="Enke H."/>
            <person name="Niedermeyer T.H.J."/>
            <person name="Wilde S.B."/>
        </authorList>
    </citation>
    <scope>NUCLEOTIDE SEQUENCE [LARGE SCALE GENOMIC DNA]</scope>
    <source>
        <strain evidence="2">Thurmond2011</strain>
    </source>
</reference>
<comment type="caution">
    <text evidence="1">The sequence shown here is derived from an EMBL/GenBank/DDBJ whole genome shotgun (WGS) entry which is preliminary data.</text>
</comment>
<sequence>MQSKMGKVLPQDLAMDRSTIERQQLLEAVNALPDEALWELASFLDYLRYKSAQQTQLPHNSSSFLVAVAGLGNSGQHDISERDEEILRNEIDPVYGWNLKPSNSV</sequence>
<proteinExistence type="predicted"/>
<evidence type="ECO:0008006" key="3">
    <source>
        <dbReference type="Google" id="ProtNLM"/>
    </source>
</evidence>
<dbReference type="EMBL" id="JAALHA020000004">
    <property type="protein sequence ID" value="MDR9895268.1"/>
    <property type="molecule type" value="Genomic_DNA"/>
</dbReference>
<dbReference type="Proteomes" id="UP000667802">
    <property type="component" value="Unassembled WGS sequence"/>
</dbReference>
<protein>
    <recommendedName>
        <fullName evidence="3">DUF2281 domain-containing protein</fullName>
    </recommendedName>
</protein>
<evidence type="ECO:0000313" key="2">
    <source>
        <dbReference type="Proteomes" id="UP000667802"/>
    </source>
</evidence>